<dbReference type="Proteomes" id="UP000676336">
    <property type="component" value="Unassembled WGS sequence"/>
</dbReference>
<dbReference type="EMBL" id="CAJOBI010155190">
    <property type="protein sequence ID" value="CAF4828416.1"/>
    <property type="molecule type" value="Genomic_DNA"/>
</dbReference>
<feature type="non-terminal residue" evidence="1">
    <location>
        <position position="1"/>
    </location>
</feature>
<dbReference type="AlphaFoldDB" id="A0A8S3BJI6"/>
<feature type="non-terminal residue" evidence="1">
    <location>
        <position position="81"/>
    </location>
</feature>
<organism evidence="1 2">
    <name type="scientific">Rotaria magnacalcarata</name>
    <dbReference type="NCBI Taxonomy" id="392030"/>
    <lineage>
        <taxon>Eukaryota</taxon>
        <taxon>Metazoa</taxon>
        <taxon>Spiralia</taxon>
        <taxon>Gnathifera</taxon>
        <taxon>Rotifera</taxon>
        <taxon>Eurotatoria</taxon>
        <taxon>Bdelloidea</taxon>
        <taxon>Philodinida</taxon>
        <taxon>Philodinidae</taxon>
        <taxon>Rotaria</taxon>
    </lineage>
</organism>
<comment type="caution">
    <text evidence="1">The sequence shown here is derived from an EMBL/GenBank/DDBJ whole genome shotgun (WGS) entry which is preliminary data.</text>
</comment>
<protein>
    <submittedName>
        <fullName evidence="1">Uncharacterized protein</fullName>
    </submittedName>
</protein>
<proteinExistence type="predicted"/>
<accession>A0A8S3BJI6</accession>
<sequence length="81" mass="9160">PSPSLVYLAELAACLPETWDKNFIDQALFERLRMTDSASPLLMPATKNSTIKNDLSSITESRCLHYLAGCYQRLLRQRVSV</sequence>
<evidence type="ECO:0000313" key="1">
    <source>
        <dbReference type="EMBL" id="CAF4828416.1"/>
    </source>
</evidence>
<evidence type="ECO:0000313" key="2">
    <source>
        <dbReference type="Proteomes" id="UP000676336"/>
    </source>
</evidence>
<reference evidence="1" key="1">
    <citation type="submission" date="2021-02" db="EMBL/GenBank/DDBJ databases">
        <authorList>
            <person name="Nowell W R."/>
        </authorList>
    </citation>
    <scope>NUCLEOTIDE SEQUENCE</scope>
</reference>
<name>A0A8S3BJI6_9BILA</name>
<gene>
    <name evidence="1" type="ORF">SMN809_LOCUS48362</name>
</gene>